<dbReference type="InterPro" id="IPR051271">
    <property type="entry name" value="2C-system_Tx_regulators"/>
</dbReference>
<evidence type="ECO:0000259" key="3">
    <source>
        <dbReference type="PROSITE" id="PS51833"/>
    </source>
</evidence>
<sequence>MNVLLLEDDYLIADLVETVMLGLSAKARVRHCASLADAKAAWQKLPASLVLCDWHLPDGCGLELIKLIRKTDKHTPVIVISASADRDSVRVALHHGINDFIAKPFDLPMLQKRLQAVIADASARAKSIDDNTDLSETSDVPSVEEWLEQALSEKLQLPGALDNDKVLPLLSRIDELSTAELTTTWKNETALVTRLLKLANSASLRRSGKPVSRLDEAIITLGISQSLNCALAMSLDISGALTHAEFSEQAQQHQAIAEQVAAIARNMALSVDTDGASCHTAGLLSRCGELAVLRTLQQYLDQGGTLNAGQAETLLQQWGPRYGNRLKIQWGLPLPLRELIGAVHMAPAHATRKAPTIMHLAGLCVASKLYGTDTERLLQRVGLDPEKWLNQPD</sequence>
<feature type="domain" description="Response regulatory" evidence="2">
    <location>
        <begin position="2"/>
        <end position="118"/>
    </location>
</feature>
<dbReference type="Gene3D" id="3.40.50.2300">
    <property type="match status" value="1"/>
</dbReference>
<feature type="domain" description="HDOD" evidence="3">
    <location>
        <begin position="156"/>
        <end position="346"/>
    </location>
</feature>
<dbReference type="CDD" id="cd00156">
    <property type="entry name" value="REC"/>
    <property type="match status" value="1"/>
</dbReference>
<accession>A0A233RE33</accession>
<evidence type="ECO:0000259" key="2">
    <source>
        <dbReference type="PROSITE" id="PS50110"/>
    </source>
</evidence>
<gene>
    <name evidence="4" type="ORF">B6S08_11830</name>
</gene>
<dbReference type="SUPFAM" id="SSF109604">
    <property type="entry name" value="HD-domain/PDEase-like"/>
    <property type="match status" value="1"/>
</dbReference>
<keyword evidence="1" id="KW-0597">Phosphoprotein</keyword>
<feature type="modified residue" description="4-aspartylphosphate" evidence="1">
    <location>
        <position position="53"/>
    </location>
</feature>
<reference evidence="4 5" key="1">
    <citation type="submission" date="2017-08" db="EMBL/GenBank/DDBJ databases">
        <title>A Genome Sequence of Oceanimonas doudoroffii ATCC 27123T.</title>
        <authorList>
            <person name="Brennan M.A."/>
            <person name="Maclea K.S."/>
            <person name="Mcclelland W.D."/>
            <person name="Trachtenberg A.M."/>
        </authorList>
    </citation>
    <scope>NUCLEOTIDE SEQUENCE [LARGE SCALE GENOMIC DNA]</scope>
    <source>
        <strain evidence="4 5">ATCC 27123</strain>
    </source>
</reference>
<dbReference type="SMART" id="SM00448">
    <property type="entry name" value="REC"/>
    <property type="match status" value="1"/>
</dbReference>
<dbReference type="InterPro" id="IPR001789">
    <property type="entry name" value="Sig_transdc_resp-reg_receiver"/>
</dbReference>
<dbReference type="Proteomes" id="UP000242757">
    <property type="component" value="Unassembled WGS sequence"/>
</dbReference>
<dbReference type="InterPro" id="IPR011006">
    <property type="entry name" value="CheY-like_superfamily"/>
</dbReference>
<evidence type="ECO:0000313" key="4">
    <source>
        <dbReference type="EMBL" id="OXY81645.1"/>
    </source>
</evidence>
<keyword evidence="5" id="KW-1185">Reference proteome</keyword>
<dbReference type="SUPFAM" id="SSF52172">
    <property type="entry name" value="CheY-like"/>
    <property type="match status" value="1"/>
</dbReference>
<dbReference type="EMBL" id="NBIM01000003">
    <property type="protein sequence ID" value="OXY81645.1"/>
    <property type="molecule type" value="Genomic_DNA"/>
</dbReference>
<dbReference type="PANTHER" id="PTHR45526:SF1">
    <property type="entry name" value="TRANSCRIPTIONAL REGULATORY PROTEIN DCUR-RELATED"/>
    <property type="match status" value="1"/>
</dbReference>
<dbReference type="AlphaFoldDB" id="A0A233RE33"/>
<evidence type="ECO:0000256" key="1">
    <source>
        <dbReference type="PROSITE-ProRule" id="PRU00169"/>
    </source>
</evidence>
<dbReference type="Pfam" id="PF08668">
    <property type="entry name" value="HDOD"/>
    <property type="match status" value="1"/>
</dbReference>
<organism evidence="4 5">
    <name type="scientific">Oceanimonas doudoroffii</name>
    <dbReference type="NCBI Taxonomy" id="84158"/>
    <lineage>
        <taxon>Bacteria</taxon>
        <taxon>Pseudomonadati</taxon>
        <taxon>Pseudomonadota</taxon>
        <taxon>Gammaproteobacteria</taxon>
        <taxon>Aeromonadales</taxon>
        <taxon>Aeromonadaceae</taxon>
        <taxon>Oceanimonas</taxon>
    </lineage>
</organism>
<dbReference type="InterPro" id="IPR013976">
    <property type="entry name" value="HDOD"/>
</dbReference>
<dbReference type="Pfam" id="PF00072">
    <property type="entry name" value="Response_reg"/>
    <property type="match status" value="1"/>
</dbReference>
<proteinExistence type="predicted"/>
<dbReference type="RefSeq" id="WP_094201013.1">
    <property type="nucleotide sequence ID" value="NZ_NBIM01000003.1"/>
</dbReference>
<dbReference type="GO" id="GO:0000156">
    <property type="term" value="F:phosphorelay response regulator activity"/>
    <property type="evidence" value="ECO:0007669"/>
    <property type="project" value="TreeGrafter"/>
</dbReference>
<evidence type="ECO:0000313" key="5">
    <source>
        <dbReference type="Proteomes" id="UP000242757"/>
    </source>
</evidence>
<dbReference type="PANTHER" id="PTHR45526">
    <property type="entry name" value="TRANSCRIPTIONAL REGULATORY PROTEIN DPIA"/>
    <property type="match status" value="1"/>
</dbReference>
<dbReference type="Gene3D" id="1.10.3210.10">
    <property type="entry name" value="Hypothetical protein af1432"/>
    <property type="match status" value="1"/>
</dbReference>
<dbReference type="OrthoDB" id="2085719at2"/>
<dbReference type="PROSITE" id="PS50110">
    <property type="entry name" value="RESPONSE_REGULATORY"/>
    <property type="match status" value="1"/>
</dbReference>
<comment type="caution">
    <text evidence="4">The sequence shown here is derived from an EMBL/GenBank/DDBJ whole genome shotgun (WGS) entry which is preliminary data.</text>
</comment>
<protein>
    <submittedName>
        <fullName evidence="4">Response regulator</fullName>
    </submittedName>
</protein>
<name>A0A233RE33_9GAMM</name>
<dbReference type="PROSITE" id="PS51833">
    <property type="entry name" value="HDOD"/>
    <property type="match status" value="1"/>
</dbReference>